<accession>A0A916YX56</accession>
<dbReference type="Pfam" id="PF07238">
    <property type="entry name" value="PilZ"/>
    <property type="match status" value="1"/>
</dbReference>
<proteinExistence type="predicted"/>
<dbReference type="EMBL" id="BMIP01000002">
    <property type="protein sequence ID" value="GGD65117.1"/>
    <property type="molecule type" value="Genomic_DNA"/>
</dbReference>
<organism evidence="2 3">
    <name type="scientific">Croceicoccus mobilis</name>
    <dbReference type="NCBI Taxonomy" id="1703339"/>
    <lineage>
        <taxon>Bacteria</taxon>
        <taxon>Pseudomonadati</taxon>
        <taxon>Pseudomonadota</taxon>
        <taxon>Alphaproteobacteria</taxon>
        <taxon>Sphingomonadales</taxon>
        <taxon>Erythrobacteraceae</taxon>
        <taxon>Croceicoccus</taxon>
    </lineage>
</organism>
<dbReference type="GO" id="GO:0035438">
    <property type="term" value="F:cyclic-di-GMP binding"/>
    <property type="evidence" value="ECO:0007669"/>
    <property type="project" value="InterPro"/>
</dbReference>
<evidence type="ECO:0000259" key="1">
    <source>
        <dbReference type="Pfam" id="PF07238"/>
    </source>
</evidence>
<sequence>MNLRIEDRSRVSLHGIYRLQNGGGERGALIVDLSAKGCRLLDRLHPLPVGAELTLTFGHLNPFAAKVCWQEGSFYGIEFLRPLHAMVLDHLTRTAADLRTGRRPR</sequence>
<gene>
    <name evidence="2" type="ORF">GCM10010990_13270</name>
</gene>
<evidence type="ECO:0000313" key="3">
    <source>
        <dbReference type="Proteomes" id="UP000612349"/>
    </source>
</evidence>
<name>A0A916YX56_9SPHN</name>
<dbReference type="AlphaFoldDB" id="A0A916YX56"/>
<dbReference type="OrthoDB" id="9794070at2"/>
<evidence type="ECO:0000313" key="2">
    <source>
        <dbReference type="EMBL" id="GGD65117.1"/>
    </source>
</evidence>
<dbReference type="SUPFAM" id="SSF141371">
    <property type="entry name" value="PilZ domain-like"/>
    <property type="match status" value="1"/>
</dbReference>
<dbReference type="Proteomes" id="UP000612349">
    <property type="component" value="Unassembled WGS sequence"/>
</dbReference>
<keyword evidence="3" id="KW-1185">Reference proteome</keyword>
<reference evidence="2" key="1">
    <citation type="journal article" date="2014" name="Int. J. Syst. Evol. Microbiol.">
        <title>Complete genome sequence of Corynebacterium casei LMG S-19264T (=DSM 44701T), isolated from a smear-ripened cheese.</title>
        <authorList>
            <consortium name="US DOE Joint Genome Institute (JGI-PGF)"/>
            <person name="Walter F."/>
            <person name="Albersmeier A."/>
            <person name="Kalinowski J."/>
            <person name="Ruckert C."/>
        </authorList>
    </citation>
    <scope>NUCLEOTIDE SEQUENCE</scope>
    <source>
        <strain evidence="2">CGMCC 1.15360</strain>
    </source>
</reference>
<feature type="domain" description="PilZ" evidence="1">
    <location>
        <begin position="9"/>
        <end position="84"/>
    </location>
</feature>
<reference evidence="2" key="2">
    <citation type="submission" date="2020-09" db="EMBL/GenBank/DDBJ databases">
        <authorList>
            <person name="Sun Q."/>
            <person name="Zhou Y."/>
        </authorList>
    </citation>
    <scope>NUCLEOTIDE SEQUENCE</scope>
    <source>
        <strain evidence="2">CGMCC 1.15360</strain>
    </source>
</reference>
<comment type="caution">
    <text evidence="2">The sequence shown here is derived from an EMBL/GenBank/DDBJ whole genome shotgun (WGS) entry which is preliminary data.</text>
</comment>
<dbReference type="RefSeq" id="WP_066775372.1">
    <property type="nucleotide sequence ID" value="NZ_BMIP01000002.1"/>
</dbReference>
<protein>
    <recommendedName>
        <fullName evidence="1">PilZ domain-containing protein</fullName>
    </recommendedName>
</protein>
<dbReference type="InterPro" id="IPR009875">
    <property type="entry name" value="PilZ_domain"/>
</dbReference>